<keyword evidence="1" id="KW-0238">DNA-binding</keyword>
<dbReference type="SUPFAM" id="SSF46689">
    <property type="entry name" value="Homeodomain-like"/>
    <property type="match status" value="1"/>
</dbReference>
<accession>I2N4C8</accession>
<dbReference type="EMBL" id="CP029159">
    <property type="protein sequence ID" value="QKM68073.1"/>
    <property type="molecule type" value="Genomic_DNA"/>
</dbReference>
<dbReference type="InterPro" id="IPR009057">
    <property type="entry name" value="Homeodomain-like_sf"/>
</dbReference>
<evidence type="ECO:0000313" key="2">
    <source>
        <dbReference type="EMBL" id="QKM68073.1"/>
    </source>
</evidence>
<dbReference type="GO" id="GO:0000976">
    <property type="term" value="F:transcription cis-regulatory region binding"/>
    <property type="evidence" value="ECO:0007669"/>
    <property type="project" value="TreeGrafter"/>
</dbReference>
<dbReference type="GO" id="GO:0003700">
    <property type="term" value="F:DNA-binding transcription factor activity"/>
    <property type="evidence" value="ECO:0007669"/>
    <property type="project" value="TreeGrafter"/>
</dbReference>
<keyword evidence="3" id="KW-1185">Reference proteome</keyword>
<dbReference type="PANTHER" id="PTHR30055">
    <property type="entry name" value="HTH-TYPE TRANSCRIPTIONAL REGULATOR RUTR"/>
    <property type="match status" value="1"/>
</dbReference>
<evidence type="ECO:0000256" key="1">
    <source>
        <dbReference type="ARBA" id="ARBA00023125"/>
    </source>
</evidence>
<dbReference type="RefSeq" id="WP_006347272.1">
    <property type="nucleotide sequence ID" value="NZ_CP029159.1"/>
</dbReference>
<proteinExistence type="predicted"/>
<dbReference type="Proteomes" id="UP000005940">
    <property type="component" value="Chromosome"/>
</dbReference>
<dbReference type="AlphaFoldDB" id="I2N4C8"/>
<gene>
    <name evidence="2" type="ORF">STSU_013670</name>
</gene>
<dbReference type="Pfam" id="PF00440">
    <property type="entry name" value="TetR_N"/>
    <property type="match status" value="1"/>
</dbReference>
<dbReference type="PRINTS" id="PR00455">
    <property type="entry name" value="HTHTETR"/>
</dbReference>
<dbReference type="InterPro" id="IPR001647">
    <property type="entry name" value="HTH_TetR"/>
</dbReference>
<sequence>MVRMSAEERRESVVRAAISEFAVGGYNGTSTEAIARRVGVSQPYLFRLYKNKRELFLAATRRCMEDMVAVFAGALEKSPDGDPETVMATAYFQLIGDREKLLMQMQVYVAVATAEAAGDAEFGETVRRNWLEIWDLASSALGGDRERVGRFMSYGMLINTLVSLGFPDDHRVWQSCFDMTPGSAAE</sequence>
<evidence type="ECO:0000313" key="3">
    <source>
        <dbReference type="Proteomes" id="UP000005940"/>
    </source>
</evidence>
<protein>
    <submittedName>
        <fullName evidence="2">TetR/AcrR family transcriptional regulator</fullName>
    </submittedName>
</protein>
<dbReference type="Gene3D" id="1.10.357.10">
    <property type="entry name" value="Tetracycline Repressor, domain 2"/>
    <property type="match status" value="1"/>
</dbReference>
<dbReference type="PANTHER" id="PTHR30055:SF146">
    <property type="entry name" value="HTH-TYPE TRANSCRIPTIONAL DUAL REGULATOR CECR"/>
    <property type="match status" value="1"/>
</dbReference>
<dbReference type="PROSITE" id="PS50977">
    <property type="entry name" value="HTH_TETR_2"/>
    <property type="match status" value="1"/>
</dbReference>
<dbReference type="InterPro" id="IPR050109">
    <property type="entry name" value="HTH-type_TetR-like_transc_reg"/>
</dbReference>
<reference evidence="2 3" key="1">
    <citation type="journal article" date="2012" name="J. Bacteriol.">
        <title>Draft genome of Streptomyces tsukubaensis NRRL 18488, the producer of the clinically important immunosuppressant tacrolimus (FK506).</title>
        <authorList>
            <person name="Barreiro C."/>
            <person name="Prieto C."/>
            <person name="Sola-Landa A."/>
            <person name="Solera E."/>
            <person name="Martinez-Castro M."/>
            <person name="Perez-Redondo R."/>
            <person name="Garcia-Estrada C."/>
            <person name="Aparicio J.F."/>
            <person name="Fernandez-Martinez L.T."/>
            <person name="Santos-Aberturas J."/>
            <person name="Salehi-Najafabadi Z."/>
            <person name="Rodriguez-Garcia A."/>
            <person name="Tauch A."/>
            <person name="Martin J.F."/>
        </authorList>
    </citation>
    <scope>NUCLEOTIDE SEQUENCE [LARGE SCALE GENOMIC DNA]</scope>
    <source>
        <strain evidence="3">DSM 42081 / NBRC 108919 / NRRL 18488 / 9993</strain>
    </source>
</reference>
<name>I2N4C8_STRT9</name>
<organism evidence="2 3">
    <name type="scientific">Streptomyces tsukubensis (strain DSM 42081 / NBRC 108919 / NRRL 18488 / 9993)</name>
    <dbReference type="NCBI Taxonomy" id="1114943"/>
    <lineage>
        <taxon>Bacteria</taxon>
        <taxon>Bacillati</taxon>
        <taxon>Actinomycetota</taxon>
        <taxon>Actinomycetes</taxon>
        <taxon>Kitasatosporales</taxon>
        <taxon>Streptomycetaceae</taxon>
        <taxon>Streptomyces</taxon>
    </lineage>
</organism>